<accession>A0ABP9XSG1</accession>
<comment type="caution">
    <text evidence="1">The sequence shown here is derived from an EMBL/GenBank/DDBJ whole genome shotgun (WGS) entry which is preliminary data.</text>
</comment>
<reference evidence="1 2" key="1">
    <citation type="submission" date="2024-04" db="EMBL/GenBank/DDBJ databases">
        <title>genome sequences of Mucor flavus KT1a and Helicostylum pulchrum KT1b strains isolation_sourced from the surface of a dry-aged beef.</title>
        <authorList>
            <person name="Toyotome T."/>
            <person name="Hosono M."/>
            <person name="Torimaru M."/>
            <person name="Fukuda K."/>
            <person name="Mikami N."/>
        </authorList>
    </citation>
    <scope>NUCLEOTIDE SEQUENCE [LARGE SCALE GENOMIC DNA]</scope>
    <source>
        <strain evidence="1 2">KT1b</strain>
    </source>
</reference>
<proteinExistence type="predicted"/>
<evidence type="ECO:0000313" key="2">
    <source>
        <dbReference type="Proteomes" id="UP001476247"/>
    </source>
</evidence>
<sequence length="356" mass="41618">MRKEYAEMVDEFGELFSFLMDQGRSIANRDLGTRWTYNVMRGSVYSENVNRFRQRFPSIKPYFRSFNLLVLFQEPHARQYHGTKEEYYGLTERLTNEIQECYRKNTLPKEDYVIREEIVNFVSERFQEIFNEQDLSVELIGSLHNKLALTDGFISMSIRLPQSYFREDALLCDNANWKDTVYDVYYLAKCLRELGMEATLPIPLGKRTKFTHNISKIPCSIGVDGGLLFERDFLISEYNNSKDDNYEACTIWNSENDDNMAALLISFMDYCARVKNYKDVSIVNGGKDYAGLKENEVNKDDAWIQDPFLPQKNIARGCKFYTLKNISETFNYAVNKLKQGSSLQDICDMDTYINKN</sequence>
<name>A0ABP9XSG1_9FUNG</name>
<gene>
    <name evidence="1" type="ORF">HPULCUR_003042</name>
</gene>
<evidence type="ECO:0000313" key="1">
    <source>
        <dbReference type="EMBL" id="GAA5797651.1"/>
    </source>
</evidence>
<dbReference type="SUPFAM" id="SSF81631">
    <property type="entry name" value="PAP/OAS1 substrate-binding domain"/>
    <property type="match status" value="1"/>
</dbReference>
<keyword evidence="2" id="KW-1185">Reference proteome</keyword>
<organism evidence="1 2">
    <name type="scientific">Helicostylum pulchrum</name>
    <dbReference type="NCBI Taxonomy" id="562976"/>
    <lineage>
        <taxon>Eukaryota</taxon>
        <taxon>Fungi</taxon>
        <taxon>Fungi incertae sedis</taxon>
        <taxon>Mucoromycota</taxon>
        <taxon>Mucoromycotina</taxon>
        <taxon>Mucoromycetes</taxon>
        <taxon>Mucorales</taxon>
        <taxon>Mucorineae</taxon>
        <taxon>Mucoraceae</taxon>
        <taxon>Helicostylum</taxon>
    </lineage>
</organism>
<dbReference type="Gene3D" id="1.10.1410.10">
    <property type="match status" value="1"/>
</dbReference>
<dbReference type="Proteomes" id="UP001476247">
    <property type="component" value="Unassembled WGS sequence"/>
</dbReference>
<dbReference type="PANTHER" id="PTHR12271">
    <property type="entry name" value="POLY A POLYMERASE CID PAP -RELATED"/>
    <property type="match status" value="1"/>
</dbReference>
<dbReference type="PANTHER" id="PTHR12271:SF40">
    <property type="entry name" value="POLY(A) RNA POLYMERASE GLD2"/>
    <property type="match status" value="1"/>
</dbReference>
<dbReference type="EMBL" id="BAABUJ010000008">
    <property type="protein sequence ID" value="GAA5797651.1"/>
    <property type="molecule type" value="Genomic_DNA"/>
</dbReference>
<protein>
    <submittedName>
        <fullName evidence="1">Uncharacterized protein</fullName>
    </submittedName>
</protein>